<organism evidence="12 13">
    <name type="scientific">Saccharomyces pastorianus</name>
    <name type="common">Lager yeast</name>
    <name type="synonym">Saccharomyces cerevisiae x Saccharomyces eubayanus</name>
    <dbReference type="NCBI Taxonomy" id="27292"/>
    <lineage>
        <taxon>Eukaryota</taxon>
        <taxon>Fungi</taxon>
        <taxon>Dikarya</taxon>
        <taxon>Ascomycota</taxon>
        <taxon>Saccharomycotina</taxon>
        <taxon>Saccharomycetes</taxon>
        <taxon>Saccharomycetales</taxon>
        <taxon>Saccharomycetaceae</taxon>
        <taxon>Saccharomyces</taxon>
    </lineage>
</organism>
<dbReference type="GO" id="GO:0031391">
    <property type="term" value="C:Elg1 RFC-like complex"/>
    <property type="evidence" value="ECO:0007669"/>
    <property type="project" value="UniProtKB-ARBA"/>
</dbReference>
<dbReference type="InterPro" id="IPR008921">
    <property type="entry name" value="DNA_pol3_clamp-load_cplx_C"/>
</dbReference>
<feature type="region of interest" description="Disordered" evidence="10">
    <location>
        <begin position="1"/>
        <end position="21"/>
    </location>
</feature>
<dbReference type="GO" id="GO:0005634">
    <property type="term" value="C:nucleus"/>
    <property type="evidence" value="ECO:0007669"/>
    <property type="project" value="UniProtKB-SubCell"/>
</dbReference>
<dbReference type="FunFam" id="1.20.272.10:FF:000011">
    <property type="entry name" value="Replication factor C subunit 2"/>
    <property type="match status" value="1"/>
</dbReference>
<gene>
    <name evidence="12" type="primary">RFC2_1</name>
    <name evidence="12" type="ORF">GRS66_002857</name>
</gene>
<dbReference type="Proteomes" id="UP000501346">
    <property type="component" value="Chromosome ScX-SeX"/>
</dbReference>
<dbReference type="Gene3D" id="3.40.50.300">
    <property type="entry name" value="P-loop containing nucleotide triphosphate hydrolases"/>
    <property type="match status" value="1"/>
</dbReference>
<dbReference type="GO" id="GO:0005524">
    <property type="term" value="F:ATP binding"/>
    <property type="evidence" value="ECO:0007669"/>
    <property type="project" value="UniProtKB-KW"/>
</dbReference>
<dbReference type="InterPro" id="IPR003959">
    <property type="entry name" value="ATPase_AAA_core"/>
</dbReference>
<evidence type="ECO:0000256" key="9">
    <source>
        <dbReference type="ARBA" id="ARBA00075373"/>
    </source>
</evidence>
<evidence type="ECO:0000256" key="6">
    <source>
        <dbReference type="ARBA" id="ARBA00023125"/>
    </source>
</evidence>
<accession>A0A6C1DUH3</accession>
<dbReference type="PANTHER" id="PTHR11669">
    <property type="entry name" value="REPLICATION FACTOR C / DNA POLYMERASE III GAMMA-TAU SUBUNIT"/>
    <property type="match status" value="1"/>
</dbReference>
<dbReference type="GO" id="GO:0003677">
    <property type="term" value="F:DNA binding"/>
    <property type="evidence" value="ECO:0007669"/>
    <property type="project" value="UniProtKB-KW"/>
</dbReference>
<evidence type="ECO:0000313" key="12">
    <source>
        <dbReference type="EMBL" id="QID80519.1"/>
    </source>
</evidence>
<evidence type="ECO:0000256" key="2">
    <source>
        <dbReference type="ARBA" id="ARBA00005378"/>
    </source>
</evidence>
<dbReference type="Pfam" id="PF21960">
    <property type="entry name" value="RCF1-5-like_lid"/>
    <property type="match status" value="1"/>
</dbReference>
<feature type="domain" description="AAA+ ATPase" evidence="11">
    <location>
        <begin position="57"/>
        <end position="193"/>
    </location>
</feature>
<dbReference type="SUPFAM" id="SSF48019">
    <property type="entry name" value="post-AAA+ oligomerization domain-like"/>
    <property type="match status" value="1"/>
</dbReference>
<keyword evidence="4" id="KW-0547">Nucleotide-binding</keyword>
<dbReference type="GO" id="GO:0016887">
    <property type="term" value="F:ATP hydrolysis activity"/>
    <property type="evidence" value="ECO:0007669"/>
    <property type="project" value="InterPro"/>
</dbReference>
<reference evidence="12 13" key="1">
    <citation type="journal article" date="2019" name="BMC Genomics">
        <title>Chromosome level assembly and comparative genome analysis confirm lager-brewing yeasts originated from a single hybridization.</title>
        <authorList>
            <person name="Salazar A.N."/>
            <person name="Gorter de Vries A.R."/>
            <person name="van den Broek M."/>
            <person name="Brouwers N."/>
            <person name="de la Torre Cortes P."/>
            <person name="Kuijpers N.G.A."/>
            <person name="Daran J.G."/>
            <person name="Abeel T."/>
        </authorList>
    </citation>
    <scope>NUCLEOTIDE SEQUENCE [LARGE SCALE GENOMIC DNA]</scope>
    <source>
        <strain evidence="12 13">CBS 1483</strain>
    </source>
</reference>
<dbReference type="GO" id="GO:0005663">
    <property type="term" value="C:DNA replication factor C complex"/>
    <property type="evidence" value="ECO:0007669"/>
    <property type="project" value="TreeGrafter"/>
</dbReference>
<keyword evidence="13" id="KW-1185">Reference proteome</keyword>
<dbReference type="NCBIfam" id="NF001679">
    <property type="entry name" value="PRK00440.1"/>
    <property type="match status" value="1"/>
</dbReference>
<dbReference type="OrthoDB" id="4199794at2759"/>
<dbReference type="Gene3D" id="1.20.272.10">
    <property type="match status" value="1"/>
</dbReference>
<evidence type="ECO:0000256" key="8">
    <source>
        <dbReference type="ARBA" id="ARBA00040745"/>
    </source>
</evidence>
<dbReference type="GO" id="GO:0000076">
    <property type="term" value="P:DNA replication checkpoint signaling"/>
    <property type="evidence" value="ECO:0007669"/>
    <property type="project" value="UniProtKB-ARBA"/>
</dbReference>
<dbReference type="Pfam" id="PF00004">
    <property type="entry name" value="AAA"/>
    <property type="match status" value="1"/>
</dbReference>
<evidence type="ECO:0000256" key="4">
    <source>
        <dbReference type="ARBA" id="ARBA00022741"/>
    </source>
</evidence>
<sequence>MFEGFGQNKKRKTTKLATEQSLAQQPWVEKYRPKNLDEVTAQDHAVTVLKKTLQSANLPHMLFYGPPGTGKTSTILALTKELYGPELMKSRILELNASDERGISIVREKVKNFARLTVSKPSKHDLENYPCPPYKIIILDEADSMTADAQSALRRTMETYSGVTRFCMICNYVTRIIDPLASRCSKFRFKALDANNAIDRLKYISEQENVKCDDGVLAKILDISAGDLRRGITLLQSASKRAQYLGDGKNITSIQVEELAGVVPHDVLVEIVDKVKSGDFDEINRYVNIFMKSGWSGASVVNQLHEYYITNDSFDTNFKNQISWLLFTTDSKLNNGTNEHIQLLNLLVKISQL</sequence>
<comment type="similarity">
    <text evidence="2">Belongs to the activator 1 small subunits family.</text>
</comment>
<dbReference type="EMBL" id="CP048991">
    <property type="protein sequence ID" value="QID80519.1"/>
    <property type="molecule type" value="Genomic_DNA"/>
</dbReference>
<evidence type="ECO:0000313" key="13">
    <source>
        <dbReference type="Proteomes" id="UP000501346"/>
    </source>
</evidence>
<dbReference type="CDD" id="cd00009">
    <property type="entry name" value="AAA"/>
    <property type="match status" value="1"/>
</dbReference>
<evidence type="ECO:0000256" key="7">
    <source>
        <dbReference type="ARBA" id="ARBA00023242"/>
    </source>
</evidence>
<dbReference type="InterPro" id="IPR050238">
    <property type="entry name" value="DNA_Rep/Repair_Clamp_Loader"/>
</dbReference>
<name>A0A6C1DUH3_SACPS</name>
<keyword evidence="5" id="KW-0067">ATP-binding</keyword>
<dbReference type="InterPro" id="IPR047854">
    <property type="entry name" value="RFC_lid"/>
</dbReference>
<proteinExistence type="inferred from homology"/>
<dbReference type="PANTHER" id="PTHR11669:SF20">
    <property type="entry name" value="REPLICATION FACTOR C SUBUNIT 4"/>
    <property type="match status" value="1"/>
</dbReference>
<dbReference type="InterPro" id="IPR003593">
    <property type="entry name" value="AAA+_ATPase"/>
</dbReference>
<evidence type="ECO:0000259" key="11">
    <source>
        <dbReference type="SMART" id="SM00382"/>
    </source>
</evidence>
<dbReference type="GO" id="GO:0003689">
    <property type="term" value="F:DNA clamp loader activity"/>
    <property type="evidence" value="ECO:0007669"/>
    <property type="project" value="TreeGrafter"/>
</dbReference>
<dbReference type="GO" id="GO:0006281">
    <property type="term" value="P:DNA repair"/>
    <property type="evidence" value="ECO:0007669"/>
    <property type="project" value="UniProtKB-ARBA"/>
</dbReference>
<evidence type="ECO:0000256" key="1">
    <source>
        <dbReference type="ARBA" id="ARBA00004123"/>
    </source>
</evidence>
<evidence type="ECO:0000256" key="5">
    <source>
        <dbReference type="ARBA" id="ARBA00022840"/>
    </source>
</evidence>
<keyword evidence="6" id="KW-0238">DNA-binding</keyword>
<dbReference type="GO" id="GO:0006271">
    <property type="term" value="P:DNA strand elongation involved in DNA replication"/>
    <property type="evidence" value="ECO:0007669"/>
    <property type="project" value="UniProtKB-ARBA"/>
</dbReference>
<dbReference type="FunFam" id="3.40.50.300:FF:000237">
    <property type="entry name" value="replication factor C subunit 4"/>
    <property type="match status" value="1"/>
</dbReference>
<dbReference type="SUPFAM" id="SSF52540">
    <property type="entry name" value="P-loop containing nucleoside triphosphate hydrolases"/>
    <property type="match status" value="1"/>
</dbReference>
<evidence type="ECO:0000256" key="3">
    <source>
        <dbReference type="ARBA" id="ARBA00022705"/>
    </source>
</evidence>
<dbReference type="InterPro" id="IPR013748">
    <property type="entry name" value="Rep_factorC_C"/>
</dbReference>
<dbReference type="AlphaFoldDB" id="A0A6C1DUH3"/>
<dbReference type="Pfam" id="PF08542">
    <property type="entry name" value="Rep_fac_C"/>
    <property type="match status" value="1"/>
</dbReference>
<keyword evidence="7" id="KW-0539">Nucleus</keyword>
<dbReference type="FunFam" id="1.10.8.60:FF:000032">
    <property type="entry name" value="Replication factor C subunit 4"/>
    <property type="match status" value="1"/>
</dbReference>
<protein>
    <recommendedName>
        <fullName evidence="8">Replication factor C subunit 2</fullName>
    </recommendedName>
    <alternativeName>
        <fullName evidence="9">Activator 1 41 kDa subunit</fullName>
    </alternativeName>
</protein>
<dbReference type="Gene3D" id="1.10.8.60">
    <property type="match status" value="1"/>
</dbReference>
<evidence type="ECO:0000256" key="10">
    <source>
        <dbReference type="SAM" id="MobiDB-lite"/>
    </source>
</evidence>
<keyword evidence="3" id="KW-0235">DNA replication</keyword>
<dbReference type="SMART" id="SM00382">
    <property type="entry name" value="AAA"/>
    <property type="match status" value="1"/>
</dbReference>
<dbReference type="InterPro" id="IPR027417">
    <property type="entry name" value="P-loop_NTPase"/>
</dbReference>
<comment type="subcellular location">
    <subcellularLocation>
        <location evidence="1">Nucleus</location>
    </subcellularLocation>
</comment>
<dbReference type="CDD" id="cd18140">
    <property type="entry name" value="HLD_clamp_RFC"/>
    <property type="match status" value="1"/>
</dbReference>